<dbReference type="EMBL" id="BJYI01000017">
    <property type="protein sequence ID" value="GEN73641.1"/>
    <property type="molecule type" value="Genomic_DNA"/>
</dbReference>
<dbReference type="AlphaFoldDB" id="A0A511YEM5"/>
<name>A0A511YEM5_9FLAO</name>
<evidence type="ECO:0000313" key="1">
    <source>
        <dbReference type="EMBL" id="GEN73641.1"/>
    </source>
</evidence>
<dbReference type="Proteomes" id="UP000321150">
    <property type="component" value="Unassembled WGS sequence"/>
</dbReference>
<gene>
    <name evidence="1" type="ORF">CLA01_37130</name>
</gene>
<organism evidence="1 2">
    <name type="scientific">Chryseobacterium lathyri</name>
    <dbReference type="NCBI Taxonomy" id="395933"/>
    <lineage>
        <taxon>Bacteria</taxon>
        <taxon>Pseudomonadati</taxon>
        <taxon>Bacteroidota</taxon>
        <taxon>Flavobacteriia</taxon>
        <taxon>Flavobacteriales</taxon>
        <taxon>Weeksellaceae</taxon>
        <taxon>Chryseobacterium group</taxon>
        <taxon>Chryseobacterium</taxon>
    </lineage>
</organism>
<evidence type="ECO:0000313" key="2">
    <source>
        <dbReference type="Proteomes" id="UP000321150"/>
    </source>
</evidence>
<protein>
    <submittedName>
        <fullName evidence="1">Uncharacterized protein</fullName>
    </submittedName>
</protein>
<proteinExistence type="predicted"/>
<accession>A0A511YEM5</accession>
<sequence>METDPSSAFSIWGSADQQRNRTEFYTGFRSGTVGYKIILLKNSLKNYLISGNFFYLYYIRVNQLLKNKDGCNFLRFQGTPENGIQNIQF</sequence>
<reference evidence="1 2" key="1">
    <citation type="submission" date="2019-07" db="EMBL/GenBank/DDBJ databases">
        <title>Whole genome shotgun sequence of Chryseobacterium lathyri NBRC 105250.</title>
        <authorList>
            <person name="Hosoyama A."/>
            <person name="Uohara A."/>
            <person name="Ohji S."/>
            <person name="Ichikawa N."/>
        </authorList>
    </citation>
    <scope>NUCLEOTIDE SEQUENCE [LARGE SCALE GENOMIC DNA]</scope>
    <source>
        <strain evidence="1 2">NBRC 105250</strain>
    </source>
</reference>
<comment type="caution">
    <text evidence="1">The sequence shown here is derived from an EMBL/GenBank/DDBJ whole genome shotgun (WGS) entry which is preliminary data.</text>
</comment>